<evidence type="ECO:0000313" key="3">
    <source>
        <dbReference type="EMBL" id="GBM93296.1"/>
    </source>
</evidence>
<name>A0A4Y2JUM3_ARAVE</name>
<reference evidence="1 5" key="1">
    <citation type="journal article" date="2019" name="Sci. Rep.">
        <title>Orb-weaving spider Araneus ventricosus genome elucidates the spidroin gene catalogue.</title>
        <authorList>
            <person name="Kono N."/>
            <person name="Nakamura H."/>
            <person name="Ohtoshi R."/>
            <person name="Moran D.A.P."/>
            <person name="Shinohara A."/>
            <person name="Yoshida Y."/>
            <person name="Fujiwara M."/>
            <person name="Mori M."/>
            <person name="Tomita M."/>
            <person name="Arakawa K."/>
        </authorList>
    </citation>
    <scope>NUCLEOTIDE SEQUENCE [LARGE SCALE GENOMIC DNA]</scope>
</reference>
<dbReference type="AlphaFoldDB" id="A0A4Y2JUM3"/>
<gene>
    <name evidence="2" type="ORF">AVEN_135976_1</name>
    <name evidence="3" type="ORF">AVEN_174339_1</name>
    <name evidence="4" type="ORF">AVEN_183059_1</name>
    <name evidence="1" type="ORF">AVEN_49483_1</name>
</gene>
<evidence type="ECO:0000313" key="2">
    <source>
        <dbReference type="EMBL" id="GBM93268.1"/>
    </source>
</evidence>
<protein>
    <submittedName>
        <fullName evidence="1">Uncharacterized protein</fullName>
    </submittedName>
</protein>
<comment type="caution">
    <text evidence="1">The sequence shown here is derived from an EMBL/GenBank/DDBJ whole genome shotgun (WGS) entry which is preliminary data.</text>
</comment>
<proteinExistence type="predicted"/>
<keyword evidence="5" id="KW-1185">Reference proteome</keyword>
<dbReference type="EMBL" id="BGPR01191715">
    <property type="protein sequence ID" value="GBM93228.1"/>
    <property type="molecule type" value="Genomic_DNA"/>
</dbReference>
<dbReference type="EMBL" id="BGPR01191725">
    <property type="protein sequence ID" value="GBM93268.1"/>
    <property type="molecule type" value="Genomic_DNA"/>
</dbReference>
<sequence>MVSASELEASRPRPCAEVPAYGLAQARFAIPLKICLV</sequence>
<evidence type="ECO:0000313" key="4">
    <source>
        <dbReference type="EMBL" id="GBM93303.1"/>
    </source>
</evidence>
<organism evidence="1 5">
    <name type="scientific">Araneus ventricosus</name>
    <name type="common">Orbweaver spider</name>
    <name type="synonym">Epeira ventricosa</name>
    <dbReference type="NCBI Taxonomy" id="182803"/>
    <lineage>
        <taxon>Eukaryota</taxon>
        <taxon>Metazoa</taxon>
        <taxon>Ecdysozoa</taxon>
        <taxon>Arthropoda</taxon>
        <taxon>Chelicerata</taxon>
        <taxon>Arachnida</taxon>
        <taxon>Araneae</taxon>
        <taxon>Araneomorphae</taxon>
        <taxon>Entelegynae</taxon>
        <taxon>Araneoidea</taxon>
        <taxon>Araneidae</taxon>
        <taxon>Araneus</taxon>
    </lineage>
</organism>
<evidence type="ECO:0000313" key="5">
    <source>
        <dbReference type="Proteomes" id="UP000499080"/>
    </source>
</evidence>
<dbReference type="EMBL" id="BGPR01191736">
    <property type="protein sequence ID" value="GBM93303.1"/>
    <property type="molecule type" value="Genomic_DNA"/>
</dbReference>
<accession>A0A4Y2JUM3</accession>
<evidence type="ECO:0000313" key="1">
    <source>
        <dbReference type="EMBL" id="GBM93228.1"/>
    </source>
</evidence>
<dbReference type="Proteomes" id="UP000499080">
    <property type="component" value="Unassembled WGS sequence"/>
</dbReference>
<dbReference type="EMBL" id="BGPR01191735">
    <property type="protein sequence ID" value="GBM93296.1"/>
    <property type="molecule type" value="Genomic_DNA"/>
</dbReference>
<feature type="non-terminal residue" evidence="1">
    <location>
        <position position="37"/>
    </location>
</feature>